<accession>A0A6I4XHY7</accession>
<dbReference type="EMBL" id="WVTI01000016">
    <property type="protein sequence ID" value="MXS27183.1"/>
    <property type="molecule type" value="Genomic_DNA"/>
</dbReference>
<proteinExistence type="predicted"/>
<comment type="caution">
    <text evidence="2">The sequence shown here is derived from an EMBL/GenBank/DDBJ whole genome shotgun (WGS) entry which is preliminary data.</text>
</comment>
<evidence type="ECO:0000313" key="3">
    <source>
        <dbReference type="Proteomes" id="UP000439965"/>
    </source>
</evidence>
<evidence type="ECO:0000256" key="1">
    <source>
        <dbReference type="SAM" id="Phobius"/>
    </source>
</evidence>
<feature type="transmembrane region" description="Helical" evidence="1">
    <location>
        <begin position="143"/>
        <end position="159"/>
    </location>
</feature>
<dbReference type="AlphaFoldDB" id="A0A6I4XHY7"/>
<dbReference type="RefSeq" id="WP_142977056.1">
    <property type="nucleotide sequence ID" value="NZ_CABGTZ010000012.1"/>
</dbReference>
<keyword evidence="1" id="KW-1133">Transmembrane helix</keyword>
<sequence>MIKAHLKSWKKAFEKDHLRIKKQNEWFDDFKKTNLYQEQKKYKRVRNTFICMDYFILSLLFFVVYTLPVSELNALFASHLLQESYQLIVLEYTILILILDLFIVLFLLSNKLRATRAFTTIMTVGLFGGVNIFLLAFSFIIRPAYLLIVAGMLALKVVLRKWKECQLEIVQDAYMKAAQDNLISHYNSKGILFEMLDEPQIRRAIKKPI</sequence>
<feature type="transmembrane region" description="Helical" evidence="1">
    <location>
        <begin position="117"/>
        <end position="137"/>
    </location>
</feature>
<gene>
    <name evidence="2" type="ORF">GTI89_14070</name>
</gene>
<keyword evidence="1" id="KW-0472">Membrane</keyword>
<feature type="transmembrane region" description="Helical" evidence="1">
    <location>
        <begin position="87"/>
        <end position="108"/>
    </location>
</feature>
<keyword evidence="1" id="KW-0812">Transmembrane</keyword>
<dbReference type="Proteomes" id="UP000439965">
    <property type="component" value="Unassembled WGS sequence"/>
</dbReference>
<evidence type="ECO:0000313" key="2">
    <source>
        <dbReference type="EMBL" id="MXS27183.1"/>
    </source>
</evidence>
<feature type="transmembrane region" description="Helical" evidence="1">
    <location>
        <begin position="49"/>
        <end position="67"/>
    </location>
</feature>
<organism evidence="2 3">
    <name type="scientific">Enterococcus gallinarum</name>
    <dbReference type="NCBI Taxonomy" id="1353"/>
    <lineage>
        <taxon>Bacteria</taxon>
        <taxon>Bacillati</taxon>
        <taxon>Bacillota</taxon>
        <taxon>Bacilli</taxon>
        <taxon>Lactobacillales</taxon>
        <taxon>Enterococcaceae</taxon>
        <taxon>Enterococcus</taxon>
    </lineage>
</organism>
<protein>
    <submittedName>
        <fullName evidence="2">Uncharacterized protein</fullName>
    </submittedName>
</protein>
<name>A0A6I4XHY7_ENTGA</name>
<reference evidence="2 3" key="1">
    <citation type="submission" date="2019-04" db="EMBL/GenBank/DDBJ databases">
        <title>Step-wise assembly of the neonatal virome modulated by breast feeding.</title>
        <authorList>
            <person name="Liang G."/>
            <person name="Bushman F."/>
        </authorList>
    </citation>
    <scope>NUCLEOTIDE SEQUENCE [LARGE SCALE GENOMIC DNA]</scope>
    <source>
        <strain evidence="2 3">E3404</strain>
    </source>
</reference>